<feature type="transmembrane region" description="Helical" evidence="1">
    <location>
        <begin position="300"/>
        <end position="321"/>
    </location>
</feature>
<evidence type="ECO:0000259" key="2">
    <source>
        <dbReference type="Pfam" id="PF05569"/>
    </source>
</evidence>
<dbReference type="eggNOG" id="COG4219">
    <property type="taxonomic scope" value="Bacteria"/>
</dbReference>
<reference evidence="3 4" key="1">
    <citation type="submission" date="2015-09" db="EMBL/GenBank/DDBJ databases">
        <authorList>
            <consortium name="Pathogen Informatics"/>
        </authorList>
    </citation>
    <scope>NUCLEOTIDE SEQUENCE [LARGE SCALE GENOMIC DNA]</scope>
    <source>
        <strain evidence="3 4">2789STDY5834863</strain>
    </source>
</reference>
<dbReference type="CDD" id="cd07341">
    <property type="entry name" value="M56_BlaR1_MecR1_like"/>
    <property type="match status" value="1"/>
</dbReference>
<keyword evidence="1" id="KW-0472">Membrane</keyword>
<dbReference type="Proteomes" id="UP000095431">
    <property type="component" value="Unassembled WGS sequence"/>
</dbReference>
<dbReference type="InterPro" id="IPR052173">
    <property type="entry name" value="Beta-lactam_resp_regulator"/>
</dbReference>
<evidence type="ECO:0000256" key="1">
    <source>
        <dbReference type="SAM" id="Phobius"/>
    </source>
</evidence>
<sequence>MKILICLLIYMSVSGSAFFLGYLLLDFLTHEMLPASFRYFLLKLGGLFFLVPFPLVKSLVQSWLFHCENGILKTDEYYFFDIDHSIKLIDEGFIFPQLPDSQKVLIGLWTGIMLLIILSQAYRFYLFRRNLRKYLLPLDNCEDLLNSIKADMNITKKVSMYYCGAEISPFTCGVKSPVIILTSLVADDSKELILRHELQHIKSHDLIYRMAALFIVLIHCFNPLSYLFLKELKEVQEMNCDEKLTVTFSNNERMKYGKAIIAVSARTGAFSAPVLYFSGNSKSFLIKRIRKISVPGRIRKLQMALATIVLCLFATVPVFAYSPEIIDLRNFSSDIQNGIEEVTWMEFEFDSSSDTGSAITIPEDENFFSDCNQYFLLEDGTVILLPDRNIQLFSGCKHSFKTGVLKKHISSGKSCTVNQYRGEICTKCNYIKNKTLVNSVYSPVCPHKK</sequence>
<keyword evidence="1" id="KW-0812">Transmembrane</keyword>
<dbReference type="AlphaFoldDB" id="A0A173Y537"/>
<feature type="transmembrane region" description="Helical" evidence="1">
    <location>
        <begin position="259"/>
        <end position="279"/>
    </location>
</feature>
<feature type="transmembrane region" description="Helical" evidence="1">
    <location>
        <begin position="106"/>
        <end position="126"/>
    </location>
</feature>
<evidence type="ECO:0000313" key="4">
    <source>
        <dbReference type="Proteomes" id="UP000095431"/>
    </source>
</evidence>
<dbReference type="RefSeq" id="WP_055199700.1">
    <property type="nucleotide sequence ID" value="NZ_BTHH01000002.1"/>
</dbReference>
<feature type="transmembrane region" description="Helical" evidence="1">
    <location>
        <begin position="6"/>
        <end position="25"/>
    </location>
</feature>
<evidence type="ECO:0000313" key="3">
    <source>
        <dbReference type="EMBL" id="CUN58803.1"/>
    </source>
</evidence>
<dbReference type="EMBL" id="CYZN01000003">
    <property type="protein sequence ID" value="CUN58803.1"/>
    <property type="molecule type" value="Genomic_DNA"/>
</dbReference>
<feature type="transmembrane region" description="Helical" evidence="1">
    <location>
        <begin position="37"/>
        <end position="56"/>
    </location>
</feature>
<dbReference type="PANTHER" id="PTHR34978">
    <property type="entry name" value="POSSIBLE SENSOR-TRANSDUCER PROTEIN BLAR"/>
    <property type="match status" value="1"/>
</dbReference>
<organism evidence="3 4">
    <name type="scientific">Blautia wexlerae</name>
    <dbReference type="NCBI Taxonomy" id="418240"/>
    <lineage>
        <taxon>Bacteria</taxon>
        <taxon>Bacillati</taxon>
        <taxon>Bacillota</taxon>
        <taxon>Clostridia</taxon>
        <taxon>Lachnospirales</taxon>
        <taxon>Lachnospiraceae</taxon>
        <taxon>Blautia</taxon>
    </lineage>
</organism>
<dbReference type="PANTHER" id="PTHR34978:SF3">
    <property type="entry name" value="SLR0241 PROTEIN"/>
    <property type="match status" value="1"/>
</dbReference>
<protein>
    <submittedName>
        <fullName evidence="3">Regulatory protein BlaR1</fullName>
    </submittedName>
</protein>
<proteinExistence type="predicted"/>
<dbReference type="Pfam" id="PF05569">
    <property type="entry name" value="Peptidase_M56"/>
    <property type="match status" value="1"/>
</dbReference>
<feature type="domain" description="Peptidase M56" evidence="2">
    <location>
        <begin position="8"/>
        <end position="290"/>
    </location>
</feature>
<keyword evidence="1" id="KW-1133">Transmembrane helix</keyword>
<accession>A0A173Y537</accession>
<gene>
    <name evidence="3" type="primary">blaR1_1</name>
    <name evidence="3" type="ORF">ERS852478_00544</name>
</gene>
<name>A0A173Y537_9FIRM</name>
<feature type="transmembrane region" description="Helical" evidence="1">
    <location>
        <begin position="206"/>
        <end position="229"/>
    </location>
</feature>
<dbReference type="InterPro" id="IPR008756">
    <property type="entry name" value="Peptidase_M56"/>
</dbReference>